<evidence type="ECO:0000256" key="2">
    <source>
        <dbReference type="SAM" id="Phobius"/>
    </source>
</evidence>
<keyword evidence="2" id="KW-0472">Membrane</keyword>
<keyword evidence="4" id="KW-1185">Reference proteome</keyword>
<dbReference type="OrthoDB" id="202825at2759"/>
<name>A0A1X7VLS9_AMPQE</name>
<accession>A0A1X7VLS9</accession>
<sequence>MAFIQCHPPRSRILYIVIAVGLFLNAILLLRLSSSTRDTVELDEEVKEAEKTSVPPNNNNNNNNNCKDTRRVVWINAKKEVAMSHVMAVFDRLDYRAIYKAEYHFNLPTEPWDVMWSHGYPYNVFKDELKHLLPHQKINHFPGTSCFVSKPKLSTQGFPFMPRSFRLPFEAKKLMAEVNSRPNTLWVQKSNKHRGIRVIKPKEINLNFEGSIVQEFITNPMIIDGRSFDIGVYVVITSINPLRVYVYGEEILWRFCAKNYYPFNPKNKRSYVVDDEYTPAWEIPSLTPLVKDKGLSHKEAFNYILTKKGFKSRQFWDQAHSIIQKVLMHCESNVVNYTRSYASTRNFFELVRFDFILTEELKVWLMEVNLSPNLSSSHTTDNRFLYEQIIFNSVKLTGLARGVGLGLHYNGETESIMLVNDHDIQAPLQQCLNNSCSQNCGYHLSCQLCHSCMSEELSFTLKSAFLEFTNRRNFYRLVPPPLTGCHGNLLLTGGVNSHVSLRVNNYLMDEWYRGKCCQNHHWCS</sequence>
<feature type="region of interest" description="Disordered" evidence="1">
    <location>
        <begin position="47"/>
        <end position="66"/>
    </location>
</feature>
<gene>
    <name evidence="3" type="primary">100637069</name>
</gene>
<dbReference type="InParanoid" id="A0A1X7VLS9"/>
<dbReference type="SUPFAM" id="SSF56059">
    <property type="entry name" value="Glutathione synthetase ATP-binding domain-like"/>
    <property type="match status" value="1"/>
</dbReference>
<proteinExistence type="predicted"/>
<protein>
    <submittedName>
        <fullName evidence="3">Uncharacterized protein</fullName>
    </submittedName>
</protein>
<dbReference type="PANTHER" id="PTHR47113:SF1">
    <property type="entry name" value="LD09343P"/>
    <property type="match status" value="1"/>
</dbReference>
<keyword evidence="2" id="KW-0812">Transmembrane</keyword>
<dbReference type="Gene3D" id="3.30.470.20">
    <property type="entry name" value="ATP-grasp fold, B domain"/>
    <property type="match status" value="1"/>
</dbReference>
<dbReference type="EnsemblMetazoa" id="Aqu2.1.40849_001">
    <property type="protein sequence ID" value="Aqu2.1.40849_001"/>
    <property type="gene ID" value="Aqu2.1.40849"/>
</dbReference>
<dbReference type="KEGG" id="aqu:100637069"/>
<evidence type="ECO:0000313" key="4">
    <source>
        <dbReference type="Proteomes" id="UP000007879"/>
    </source>
</evidence>
<dbReference type="PANTHER" id="PTHR47113">
    <property type="entry name" value="LD09343P"/>
    <property type="match status" value="1"/>
</dbReference>
<dbReference type="AlphaFoldDB" id="A0A1X7VLS9"/>
<organism evidence="3">
    <name type="scientific">Amphimedon queenslandica</name>
    <name type="common">Sponge</name>
    <dbReference type="NCBI Taxonomy" id="400682"/>
    <lineage>
        <taxon>Eukaryota</taxon>
        <taxon>Metazoa</taxon>
        <taxon>Porifera</taxon>
        <taxon>Demospongiae</taxon>
        <taxon>Heteroscleromorpha</taxon>
        <taxon>Haplosclerida</taxon>
        <taxon>Niphatidae</taxon>
        <taxon>Amphimedon</taxon>
    </lineage>
</organism>
<evidence type="ECO:0000256" key="1">
    <source>
        <dbReference type="SAM" id="MobiDB-lite"/>
    </source>
</evidence>
<dbReference type="EnsemblMetazoa" id="XM_020008733.1">
    <property type="protein sequence ID" value="XP_019864292.1"/>
    <property type="gene ID" value="LOC100637069"/>
</dbReference>
<dbReference type="InterPro" id="IPR004344">
    <property type="entry name" value="TTL/TTLL_fam"/>
</dbReference>
<evidence type="ECO:0000313" key="3">
    <source>
        <dbReference type="EnsemblMetazoa" id="Aqu2.1.40849_001"/>
    </source>
</evidence>
<reference evidence="3" key="2">
    <citation type="submission" date="2017-05" db="UniProtKB">
        <authorList>
            <consortium name="EnsemblMetazoa"/>
        </authorList>
    </citation>
    <scope>IDENTIFICATION</scope>
</reference>
<dbReference type="Proteomes" id="UP000007879">
    <property type="component" value="Unassembled WGS sequence"/>
</dbReference>
<dbReference type="PROSITE" id="PS51221">
    <property type="entry name" value="TTL"/>
    <property type="match status" value="1"/>
</dbReference>
<reference evidence="4" key="1">
    <citation type="journal article" date="2010" name="Nature">
        <title>The Amphimedon queenslandica genome and the evolution of animal complexity.</title>
        <authorList>
            <person name="Srivastava M."/>
            <person name="Simakov O."/>
            <person name="Chapman J."/>
            <person name="Fahey B."/>
            <person name="Gauthier M.E."/>
            <person name="Mitros T."/>
            <person name="Richards G.S."/>
            <person name="Conaco C."/>
            <person name="Dacre M."/>
            <person name="Hellsten U."/>
            <person name="Larroux C."/>
            <person name="Putnam N.H."/>
            <person name="Stanke M."/>
            <person name="Adamska M."/>
            <person name="Darling A."/>
            <person name="Degnan S.M."/>
            <person name="Oakley T.H."/>
            <person name="Plachetzki D.C."/>
            <person name="Zhai Y."/>
            <person name="Adamski M."/>
            <person name="Calcino A."/>
            <person name="Cummins S.F."/>
            <person name="Goodstein D.M."/>
            <person name="Harris C."/>
            <person name="Jackson D.J."/>
            <person name="Leys S.P."/>
            <person name="Shu S."/>
            <person name="Woodcroft B.J."/>
            <person name="Vervoort M."/>
            <person name="Kosik K.S."/>
            <person name="Manning G."/>
            <person name="Degnan B.M."/>
            <person name="Rokhsar D.S."/>
        </authorList>
    </citation>
    <scope>NUCLEOTIDE SEQUENCE [LARGE SCALE GENOMIC DNA]</scope>
</reference>
<dbReference type="STRING" id="400682.A0A1X7VLS9"/>
<dbReference type="eggNOG" id="KOG2156">
    <property type="taxonomic scope" value="Eukaryota"/>
</dbReference>
<dbReference type="Pfam" id="PF03133">
    <property type="entry name" value="TTL"/>
    <property type="match status" value="1"/>
</dbReference>
<dbReference type="InterPro" id="IPR053317">
    <property type="entry name" value="Tubulin_polyglutamylase"/>
</dbReference>
<feature type="transmembrane region" description="Helical" evidence="2">
    <location>
        <begin position="12"/>
        <end position="32"/>
    </location>
</feature>
<keyword evidence="2" id="KW-1133">Transmembrane helix</keyword>